<evidence type="ECO:0000313" key="1">
    <source>
        <dbReference type="EMBL" id="KAG6651954.1"/>
    </source>
</evidence>
<dbReference type="AlphaFoldDB" id="A0A8T1QCG0"/>
<comment type="caution">
    <text evidence="1">The sequence shown here is derived from an EMBL/GenBank/DDBJ whole genome shotgun (WGS) entry which is preliminary data.</text>
</comment>
<sequence>MFTSNLEAPSHQATKDLKVEIGKGYHEVKLKQSLMEESEKGNANLNMRQKLAFCTCTHRNQPASKDTYRCSSPELKVGFSSKIIG</sequence>
<dbReference type="EMBL" id="CM031814">
    <property type="protein sequence ID" value="KAG6651954.1"/>
    <property type="molecule type" value="Genomic_DNA"/>
</dbReference>
<reference evidence="1" key="1">
    <citation type="submission" date="2020-12" db="EMBL/GenBank/DDBJ databases">
        <title>WGS assembly of Carya illinoinensis cv. Pawnee.</title>
        <authorList>
            <person name="Platts A."/>
            <person name="Shu S."/>
            <person name="Wright S."/>
            <person name="Barry K."/>
            <person name="Edger P."/>
            <person name="Pires J.C."/>
            <person name="Schmutz J."/>
        </authorList>
    </citation>
    <scope>NUCLEOTIDE SEQUENCE</scope>
    <source>
        <tissue evidence="1">Leaf</tissue>
    </source>
</reference>
<evidence type="ECO:0000313" key="2">
    <source>
        <dbReference type="Proteomes" id="UP000811609"/>
    </source>
</evidence>
<name>A0A8T1QCG0_CARIL</name>
<dbReference type="Proteomes" id="UP000811609">
    <property type="component" value="Chromosome 6"/>
</dbReference>
<gene>
    <name evidence="1" type="ORF">CIPAW_06G149600</name>
</gene>
<protein>
    <submittedName>
        <fullName evidence="1">Uncharacterized protein</fullName>
    </submittedName>
</protein>
<organism evidence="1 2">
    <name type="scientific">Carya illinoinensis</name>
    <name type="common">Pecan</name>
    <dbReference type="NCBI Taxonomy" id="32201"/>
    <lineage>
        <taxon>Eukaryota</taxon>
        <taxon>Viridiplantae</taxon>
        <taxon>Streptophyta</taxon>
        <taxon>Embryophyta</taxon>
        <taxon>Tracheophyta</taxon>
        <taxon>Spermatophyta</taxon>
        <taxon>Magnoliopsida</taxon>
        <taxon>eudicotyledons</taxon>
        <taxon>Gunneridae</taxon>
        <taxon>Pentapetalae</taxon>
        <taxon>rosids</taxon>
        <taxon>fabids</taxon>
        <taxon>Fagales</taxon>
        <taxon>Juglandaceae</taxon>
        <taxon>Carya</taxon>
    </lineage>
</organism>
<proteinExistence type="predicted"/>
<keyword evidence="2" id="KW-1185">Reference proteome</keyword>
<accession>A0A8T1QCG0</accession>